<keyword evidence="2" id="KW-0418">Kinase</keyword>
<accession>A0A7G8BDH2</accession>
<keyword evidence="2" id="KW-0808">Transferase</keyword>
<dbReference type="InterPro" id="IPR050187">
    <property type="entry name" value="Lipid_Phosphate_FormReg"/>
</dbReference>
<dbReference type="Proteomes" id="UP000515312">
    <property type="component" value="Chromosome"/>
</dbReference>
<dbReference type="InterPro" id="IPR001206">
    <property type="entry name" value="Diacylglycerol_kinase_cat_dom"/>
</dbReference>
<dbReference type="InterPro" id="IPR016064">
    <property type="entry name" value="NAD/diacylglycerol_kinase_sf"/>
</dbReference>
<dbReference type="KEGG" id="adin:H7849_15770"/>
<dbReference type="RefSeq" id="WP_186740580.1">
    <property type="nucleotide sequence ID" value="NZ_CP060394.1"/>
</dbReference>
<name>A0A7G8BDH2_9BACT</name>
<dbReference type="GO" id="GO:0004143">
    <property type="term" value="F:ATP-dependent diacylglycerol kinase activity"/>
    <property type="evidence" value="ECO:0007669"/>
    <property type="project" value="TreeGrafter"/>
</dbReference>
<dbReference type="GO" id="GO:0005886">
    <property type="term" value="C:plasma membrane"/>
    <property type="evidence" value="ECO:0007669"/>
    <property type="project" value="TreeGrafter"/>
</dbReference>
<keyword evidence="3" id="KW-1185">Reference proteome</keyword>
<sequence>MRRILLLANPLFESLNGSVLPRILRVFEQAGGKVEVLETGAERAAGGKAKRAVEQGVDAIIVAGGDGTVFDVLQGVAGSDIPLGILPFGTGNVLAQNLKIPKNPAEAARWLLAAKPRLVPLGRITCCTSEGKRSWFFAMAAGMGVHAAMMEVARRNQKDRTGRLAYFSAGARVLFSHPVQPFKLKITTVEGEVLERSASEMIAVRVAELNLWRPGASLDFPFLRLASVEGASRRRLAQASFQALFLGAGQRERRQTDRAAARYEDVLRVECAPIPGITYDVPIAVEADGEILGASCATIEMANVSVRLLSHPVPAA</sequence>
<feature type="domain" description="DAGKc" evidence="1">
    <location>
        <begin position="1"/>
        <end position="131"/>
    </location>
</feature>
<dbReference type="PROSITE" id="PS50146">
    <property type="entry name" value="DAGK"/>
    <property type="match status" value="1"/>
</dbReference>
<dbReference type="Gene3D" id="3.40.50.10330">
    <property type="entry name" value="Probable inorganic polyphosphate/atp-NAD kinase, domain 1"/>
    <property type="match status" value="1"/>
</dbReference>
<protein>
    <submittedName>
        <fullName evidence="2">NAD(+)/NADH kinase</fullName>
    </submittedName>
</protein>
<dbReference type="EMBL" id="CP060394">
    <property type="protein sequence ID" value="QNI30592.1"/>
    <property type="molecule type" value="Genomic_DNA"/>
</dbReference>
<dbReference type="InterPro" id="IPR017438">
    <property type="entry name" value="ATP-NAD_kinase_N"/>
</dbReference>
<evidence type="ECO:0000313" key="2">
    <source>
        <dbReference type="EMBL" id="QNI30592.1"/>
    </source>
</evidence>
<dbReference type="PANTHER" id="PTHR12358:SF106">
    <property type="entry name" value="LIPID KINASE YEGS"/>
    <property type="match status" value="1"/>
</dbReference>
<dbReference type="Gene3D" id="2.60.200.40">
    <property type="match status" value="1"/>
</dbReference>
<proteinExistence type="predicted"/>
<dbReference type="SMART" id="SM00046">
    <property type="entry name" value="DAGKc"/>
    <property type="match status" value="1"/>
</dbReference>
<dbReference type="SUPFAM" id="SSF111331">
    <property type="entry name" value="NAD kinase/diacylglycerol kinase-like"/>
    <property type="match status" value="1"/>
</dbReference>
<gene>
    <name evidence="2" type="ORF">H7849_15770</name>
</gene>
<reference evidence="2 3" key="1">
    <citation type="submission" date="2020-08" db="EMBL/GenBank/DDBJ databases">
        <title>Edaphobacter telluris sp. nov. and Acidobacterium dinghuensis sp. nov., two acidobacteria isolated from forest soil.</title>
        <authorList>
            <person name="Fu J."/>
            <person name="Qiu L."/>
        </authorList>
    </citation>
    <scope>NUCLEOTIDE SEQUENCE [LARGE SCALE GENOMIC DNA]</scope>
    <source>
        <strain evidence="2">4Y35</strain>
    </source>
</reference>
<dbReference type="PANTHER" id="PTHR12358">
    <property type="entry name" value="SPHINGOSINE KINASE"/>
    <property type="match status" value="1"/>
</dbReference>
<organism evidence="2 3">
    <name type="scientific">Alloacidobacterium dinghuense</name>
    <dbReference type="NCBI Taxonomy" id="2763107"/>
    <lineage>
        <taxon>Bacteria</taxon>
        <taxon>Pseudomonadati</taxon>
        <taxon>Acidobacteriota</taxon>
        <taxon>Terriglobia</taxon>
        <taxon>Terriglobales</taxon>
        <taxon>Acidobacteriaceae</taxon>
        <taxon>Alloacidobacterium</taxon>
    </lineage>
</organism>
<evidence type="ECO:0000259" key="1">
    <source>
        <dbReference type="PROSITE" id="PS50146"/>
    </source>
</evidence>
<dbReference type="AlphaFoldDB" id="A0A7G8BDH2"/>
<dbReference type="Pfam" id="PF00781">
    <property type="entry name" value="DAGK_cat"/>
    <property type="match status" value="1"/>
</dbReference>
<evidence type="ECO:0000313" key="3">
    <source>
        <dbReference type="Proteomes" id="UP000515312"/>
    </source>
</evidence>